<keyword evidence="3" id="KW-1185">Reference proteome</keyword>
<dbReference type="Proteomes" id="UP001519295">
    <property type="component" value="Unassembled WGS sequence"/>
</dbReference>
<dbReference type="PANTHER" id="PTHR43755">
    <property type="match status" value="1"/>
</dbReference>
<comment type="caution">
    <text evidence="2">The sequence shown here is derived from an EMBL/GenBank/DDBJ whole genome shotgun (WGS) entry which is preliminary data.</text>
</comment>
<evidence type="ECO:0000259" key="1">
    <source>
        <dbReference type="Pfam" id="PF07992"/>
    </source>
</evidence>
<dbReference type="PANTHER" id="PTHR43755:SF1">
    <property type="entry name" value="FAD-DEPENDENT PYRIDINE NUCLEOTIDE-DISULPHIDE OXIDOREDUCTASE"/>
    <property type="match status" value="1"/>
</dbReference>
<dbReference type="Pfam" id="PF07992">
    <property type="entry name" value="Pyr_redox_2"/>
    <property type="match status" value="1"/>
</dbReference>
<evidence type="ECO:0000313" key="2">
    <source>
        <dbReference type="EMBL" id="MBP2365260.1"/>
    </source>
</evidence>
<organism evidence="2 3">
    <name type="scientific">Pseudonocardia parietis</name>
    <dbReference type="NCBI Taxonomy" id="570936"/>
    <lineage>
        <taxon>Bacteria</taxon>
        <taxon>Bacillati</taxon>
        <taxon>Actinomycetota</taxon>
        <taxon>Actinomycetes</taxon>
        <taxon>Pseudonocardiales</taxon>
        <taxon>Pseudonocardiaceae</taxon>
        <taxon>Pseudonocardia</taxon>
    </lineage>
</organism>
<proteinExistence type="predicted"/>
<gene>
    <name evidence="2" type="ORF">JOF36_000956</name>
</gene>
<feature type="domain" description="FAD/NAD(P)-binding" evidence="1">
    <location>
        <begin position="4"/>
        <end position="143"/>
    </location>
</feature>
<protein>
    <submittedName>
        <fullName evidence="2">NADH dehydrogenase FAD-containing subunit</fullName>
    </submittedName>
</protein>
<dbReference type="PRINTS" id="PR00368">
    <property type="entry name" value="FADPNR"/>
</dbReference>
<sequence>MTTTVLVIGAGYAGVTAANRIAAARAGEVTVLDPRDEFVERIRLHRLAAGSGAATVPLRRVLDPRVRTRRARVTAIGDGAVTLDGGDLLRFDRLVYAVGSGGGPAPGDGHRVDTLEGATRLHDAVAALPDGRAVTVVGGLIVGAGDAVVQLVDSRDRPRRLTVGGRAGALVKEQVCRYTLRAVRGRAA</sequence>
<dbReference type="InterPro" id="IPR052541">
    <property type="entry name" value="SQRD"/>
</dbReference>
<dbReference type="InterPro" id="IPR036188">
    <property type="entry name" value="FAD/NAD-bd_sf"/>
</dbReference>
<dbReference type="Gene3D" id="3.50.50.100">
    <property type="match status" value="1"/>
</dbReference>
<dbReference type="SUPFAM" id="SSF51905">
    <property type="entry name" value="FAD/NAD(P)-binding domain"/>
    <property type="match status" value="1"/>
</dbReference>
<dbReference type="EMBL" id="JAGINU010000001">
    <property type="protein sequence ID" value="MBP2365260.1"/>
    <property type="molecule type" value="Genomic_DNA"/>
</dbReference>
<reference evidence="2 3" key="1">
    <citation type="submission" date="2021-03" db="EMBL/GenBank/DDBJ databases">
        <title>Sequencing the genomes of 1000 actinobacteria strains.</title>
        <authorList>
            <person name="Klenk H.-P."/>
        </authorList>
    </citation>
    <scope>NUCLEOTIDE SEQUENCE [LARGE SCALE GENOMIC DNA]</scope>
    <source>
        <strain evidence="2 3">DSM 45256</strain>
    </source>
</reference>
<dbReference type="RefSeq" id="WP_210025188.1">
    <property type="nucleotide sequence ID" value="NZ_JAGINU010000001.1"/>
</dbReference>
<evidence type="ECO:0000313" key="3">
    <source>
        <dbReference type="Proteomes" id="UP001519295"/>
    </source>
</evidence>
<accession>A0ABS4VMX9</accession>
<dbReference type="InterPro" id="IPR023753">
    <property type="entry name" value="FAD/NAD-binding_dom"/>
</dbReference>
<name>A0ABS4VMX9_9PSEU</name>